<evidence type="ECO:0000256" key="5">
    <source>
        <dbReference type="ARBA" id="ARBA00023235"/>
    </source>
</evidence>
<dbReference type="Gene3D" id="3.90.226.10">
    <property type="entry name" value="2-enoyl-CoA Hydratase, Chain A, domain 1"/>
    <property type="match status" value="1"/>
</dbReference>
<name>A0A0H2R831_9AGAM</name>
<proteinExistence type="inferred from homology"/>
<dbReference type="GO" id="GO:0005782">
    <property type="term" value="C:peroxisomal matrix"/>
    <property type="evidence" value="ECO:0007669"/>
    <property type="project" value="TreeGrafter"/>
</dbReference>
<dbReference type="GO" id="GO:0004165">
    <property type="term" value="F:delta(3)-delta(2)-enoyl-CoA isomerase activity"/>
    <property type="evidence" value="ECO:0007669"/>
    <property type="project" value="UniProtKB-ARBA"/>
</dbReference>
<dbReference type="Pfam" id="PF00378">
    <property type="entry name" value="ECH_1"/>
    <property type="match status" value="1"/>
</dbReference>
<sequence>MSAEQSDIQVEVSENIATISFRRPTKLNAIRAEDYDALAESLRAIDKRDDVLITVLQATGKFFCAGTDVGVPRKPDARTLTERRAFVDGVTRSNTDCSRALYSHSKILVAALNGPVMGIASAFLGHFDFIYCLPEVWLSVPFTFLGIVAEAGSSVSFVNRMGIAKANEVLLFGKKMSAQELLDCGFVNKIFPSQSVDSFHAAVRKQLIEQLEGLDPTALLKVKHLIQFGINEKNSKDGTNLRESYAQAERFATGIPAKRFTLIAEKKIKHKL</sequence>
<dbReference type="Proteomes" id="UP000053477">
    <property type="component" value="Unassembled WGS sequence"/>
</dbReference>
<organism evidence="7 8">
    <name type="scientific">Schizopora paradoxa</name>
    <dbReference type="NCBI Taxonomy" id="27342"/>
    <lineage>
        <taxon>Eukaryota</taxon>
        <taxon>Fungi</taxon>
        <taxon>Dikarya</taxon>
        <taxon>Basidiomycota</taxon>
        <taxon>Agaricomycotina</taxon>
        <taxon>Agaricomycetes</taxon>
        <taxon>Hymenochaetales</taxon>
        <taxon>Schizoporaceae</taxon>
        <taxon>Schizopora</taxon>
    </lineage>
</organism>
<evidence type="ECO:0000256" key="2">
    <source>
        <dbReference type="ARBA" id="ARBA00005005"/>
    </source>
</evidence>
<keyword evidence="6" id="KW-0472">Membrane</keyword>
<dbReference type="STRING" id="27342.A0A0H2R831"/>
<reference evidence="7 8" key="1">
    <citation type="submission" date="2015-04" db="EMBL/GenBank/DDBJ databases">
        <title>Complete genome sequence of Schizopora paradoxa KUC8140, a cosmopolitan wood degrader in East Asia.</title>
        <authorList>
            <consortium name="DOE Joint Genome Institute"/>
            <person name="Min B."/>
            <person name="Park H."/>
            <person name="Jang Y."/>
            <person name="Kim J.-J."/>
            <person name="Kim K.H."/>
            <person name="Pangilinan J."/>
            <person name="Lipzen A."/>
            <person name="Riley R."/>
            <person name="Grigoriev I.V."/>
            <person name="Spatafora J.W."/>
            <person name="Choi I.-G."/>
        </authorList>
    </citation>
    <scope>NUCLEOTIDE SEQUENCE [LARGE SCALE GENOMIC DNA]</scope>
    <source>
        <strain evidence="7 8">KUC8140</strain>
    </source>
</reference>
<comment type="pathway">
    <text evidence="2">Lipid metabolism; fatty acid beta-oxidation.</text>
</comment>
<dbReference type="AlphaFoldDB" id="A0A0H2R831"/>
<feature type="transmembrane region" description="Helical" evidence="6">
    <location>
        <begin position="136"/>
        <end position="158"/>
    </location>
</feature>
<dbReference type="GO" id="GO:0006635">
    <property type="term" value="P:fatty acid beta-oxidation"/>
    <property type="evidence" value="ECO:0007669"/>
    <property type="project" value="TreeGrafter"/>
</dbReference>
<evidence type="ECO:0000256" key="3">
    <source>
        <dbReference type="ARBA" id="ARBA00005254"/>
    </source>
</evidence>
<comment type="subcellular location">
    <subcellularLocation>
        <location evidence="1">Peroxisome</location>
    </subcellularLocation>
</comment>
<dbReference type="CDD" id="cd06558">
    <property type="entry name" value="crotonase-like"/>
    <property type="match status" value="1"/>
</dbReference>
<evidence type="ECO:0000256" key="4">
    <source>
        <dbReference type="ARBA" id="ARBA00023140"/>
    </source>
</evidence>
<evidence type="ECO:0000256" key="1">
    <source>
        <dbReference type="ARBA" id="ARBA00004275"/>
    </source>
</evidence>
<dbReference type="EMBL" id="KQ086111">
    <property type="protein sequence ID" value="KLO07970.1"/>
    <property type="molecule type" value="Genomic_DNA"/>
</dbReference>
<dbReference type="FunFam" id="3.90.226.10:FF:000048">
    <property type="entry name" value="3,2-trans-enoyl-CoA isomerase"/>
    <property type="match status" value="1"/>
</dbReference>
<dbReference type="PANTHER" id="PTHR43684:SF1">
    <property type="entry name" value="ENOYL-COA DELTA ISOMERASE 2"/>
    <property type="match status" value="1"/>
</dbReference>
<dbReference type="OrthoDB" id="448450at2759"/>
<accession>A0A0H2R831</accession>
<dbReference type="InterPro" id="IPR001753">
    <property type="entry name" value="Enoyl-CoA_hydra/iso"/>
</dbReference>
<protein>
    <submittedName>
        <fullName evidence="7">ClpP/crotonase</fullName>
    </submittedName>
</protein>
<keyword evidence="6" id="KW-0812">Transmembrane</keyword>
<dbReference type="PANTHER" id="PTHR43684">
    <property type="match status" value="1"/>
</dbReference>
<dbReference type="InterPro" id="IPR051053">
    <property type="entry name" value="ECH/Chromodomain_protein"/>
</dbReference>
<keyword evidence="4" id="KW-0576">Peroxisome</keyword>
<dbReference type="InParanoid" id="A0A0H2R831"/>
<evidence type="ECO:0000313" key="8">
    <source>
        <dbReference type="Proteomes" id="UP000053477"/>
    </source>
</evidence>
<dbReference type="SUPFAM" id="SSF52096">
    <property type="entry name" value="ClpP/crotonase"/>
    <property type="match status" value="1"/>
</dbReference>
<dbReference type="InterPro" id="IPR029045">
    <property type="entry name" value="ClpP/crotonase-like_dom_sf"/>
</dbReference>
<feature type="transmembrane region" description="Helical" evidence="6">
    <location>
        <begin position="107"/>
        <end position="124"/>
    </location>
</feature>
<comment type="similarity">
    <text evidence="3">Belongs to the enoyl-CoA hydratase/isomerase family.</text>
</comment>
<gene>
    <name evidence="7" type="ORF">SCHPADRAFT_859493</name>
</gene>
<keyword evidence="8" id="KW-1185">Reference proteome</keyword>
<keyword evidence="6" id="KW-1133">Transmembrane helix</keyword>
<evidence type="ECO:0000256" key="6">
    <source>
        <dbReference type="SAM" id="Phobius"/>
    </source>
</evidence>
<keyword evidence="5" id="KW-0413">Isomerase</keyword>
<evidence type="ECO:0000313" key="7">
    <source>
        <dbReference type="EMBL" id="KLO07970.1"/>
    </source>
</evidence>